<dbReference type="InterPro" id="IPR002347">
    <property type="entry name" value="SDR_fam"/>
</dbReference>
<dbReference type="PRINTS" id="PR00081">
    <property type="entry name" value="GDHRDH"/>
</dbReference>
<dbReference type="Pfam" id="PF13561">
    <property type="entry name" value="adh_short_C2"/>
    <property type="match status" value="1"/>
</dbReference>
<dbReference type="PATRIC" id="fig|1068978.7.peg.1248"/>
<evidence type="ECO:0000256" key="2">
    <source>
        <dbReference type="ARBA" id="ARBA00023002"/>
    </source>
</evidence>
<evidence type="ECO:0000313" key="3">
    <source>
        <dbReference type="EMBL" id="AIJ21276.1"/>
    </source>
</evidence>
<accession>A0A076MQP9</accession>
<dbReference type="Proteomes" id="UP000062973">
    <property type="component" value="Chromosome"/>
</dbReference>
<organism evidence="3 4">
    <name type="scientific">Amycolatopsis methanolica 239</name>
    <dbReference type="NCBI Taxonomy" id="1068978"/>
    <lineage>
        <taxon>Bacteria</taxon>
        <taxon>Bacillati</taxon>
        <taxon>Actinomycetota</taxon>
        <taxon>Actinomycetes</taxon>
        <taxon>Pseudonocardiales</taxon>
        <taxon>Pseudonocardiaceae</taxon>
        <taxon>Amycolatopsis</taxon>
        <taxon>Amycolatopsis methanolica group</taxon>
    </lineage>
</organism>
<dbReference type="InterPro" id="IPR036291">
    <property type="entry name" value="NAD(P)-bd_dom_sf"/>
</dbReference>
<dbReference type="EMBL" id="CP009110">
    <property type="protein sequence ID" value="AIJ21276.1"/>
    <property type="molecule type" value="Genomic_DNA"/>
</dbReference>
<gene>
    <name evidence="3" type="ORF">AMETH_1184</name>
</gene>
<dbReference type="PANTHER" id="PTHR43639:SF1">
    <property type="entry name" value="SHORT-CHAIN DEHYDROGENASE_REDUCTASE FAMILY PROTEIN"/>
    <property type="match status" value="1"/>
</dbReference>
<dbReference type="eggNOG" id="COG1028">
    <property type="taxonomic scope" value="Bacteria"/>
</dbReference>
<name>A0A076MQP9_AMYME</name>
<dbReference type="PROSITE" id="PS00061">
    <property type="entry name" value="ADH_SHORT"/>
    <property type="match status" value="1"/>
</dbReference>
<keyword evidence="2" id="KW-0560">Oxidoreductase</keyword>
<dbReference type="STRING" id="1068978.AMETH_1184"/>
<dbReference type="AlphaFoldDB" id="A0A076MQP9"/>
<dbReference type="PANTHER" id="PTHR43639">
    <property type="entry name" value="OXIDOREDUCTASE, SHORT-CHAIN DEHYDROGENASE/REDUCTASE FAMILY (AFU_ORTHOLOGUE AFUA_5G02870)"/>
    <property type="match status" value="1"/>
</dbReference>
<dbReference type="Gene3D" id="3.40.50.720">
    <property type="entry name" value="NAD(P)-binding Rossmann-like Domain"/>
    <property type="match status" value="1"/>
</dbReference>
<comment type="similarity">
    <text evidence="1">Belongs to the short-chain dehydrogenases/reductases (SDR) family.</text>
</comment>
<dbReference type="InterPro" id="IPR020904">
    <property type="entry name" value="Sc_DH/Rdtase_CS"/>
</dbReference>
<dbReference type="HOGENOM" id="CLU_010194_1_2_11"/>
<keyword evidence="4" id="KW-1185">Reference proteome</keyword>
<sequence>MRFGEGRAAVVTGACSDVGRAVADRLAEAGVALALGDLDAESLEKTAAELTRPGVLSPVTCAGDLSTQDCANRLAGACVERFGRVDILVNNAGGGVIMPTLAHSEETLRTTLDRNLWTTLHCTLAVLPTMKERQYGRIVSLGAESVRNGLDWHAVYNAAKGGVHGFTTGLAREFARDGITVNVVAPSIIRTRAMLSYDKPEELESIAKIQAEIPLGRAGSVHEVASMVEYLASDDASYVTGQVVSVNGGSSML</sequence>
<evidence type="ECO:0000313" key="4">
    <source>
        <dbReference type="Proteomes" id="UP000062973"/>
    </source>
</evidence>
<reference evidence="3 4" key="1">
    <citation type="submission" date="2014-07" db="EMBL/GenBank/DDBJ databases">
        <title>Whole Genome Sequence of the Amycolatopsis methanolica 239.</title>
        <authorList>
            <person name="Tang B."/>
        </authorList>
    </citation>
    <scope>NUCLEOTIDE SEQUENCE [LARGE SCALE GENOMIC DNA]</scope>
    <source>
        <strain evidence="3 4">239</strain>
    </source>
</reference>
<proteinExistence type="inferred from homology"/>
<dbReference type="PRINTS" id="PR00080">
    <property type="entry name" value="SDRFAMILY"/>
</dbReference>
<protein>
    <submittedName>
        <fullName evidence="3">2,3-dihydroxy-2,3-dihydro-p-cumate dehydrogenase</fullName>
    </submittedName>
</protein>
<dbReference type="KEGG" id="amq:AMETH_1184"/>
<dbReference type="RefSeq" id="WP_017987142.1">
    <property type="nucleotide sequence ID" value="NZ_AQUL01000001.1"/>
</dbReference>
<dbReference type="GO" id="GO:0016491">
    <property type="term" value="F:oxidoreductase activity"/>
    <property type="evidence" value="ECO:0007669"/>
    <property type="project" value="UniProtKB-KW"/>
</dbReference>
<dbReference type="SUPFAM" id="SSF51735">
    <property type="entry name" value="NAD(P)-binding Rossmann-fold domains"/>
    <property type="match status" value="1"/>
</dbReference>
<dbReference type="FunFam" id="3.40.50.720:FF:000173">
    <property type="entry name" value="3-oxoacyl-[acyl-carrier protein] reductase"/>
    <property type="match status" value="1"/>
</dbReference>
<dbReference type="OrthoDB" id="9787298at2"/>
<evidence type="ECO:0000256" key="1">
    <source>
        <dbReference type="ARBA" id="ARBA00006484"/>
    </source>
</evidence>